<sequence>MNHLLATQILEAFQYKTMVVGHSPLLGGAAAICENGNIVVSWVDDESNLISETFDMAKLRNSKLAANSVFIENIKGEEVQVSFYETVPVSFQEFASDEESNTPIDNCYKCCGKTWELRSNSKSKSKCDVCEKEIEPFKCVRYPF</sequence>
<name>A0ABY6N5F5_9ALTE</name>
<gene>
    <name evidence="1" type="ORF">NKI27_05835</name>
</gene>
<dbReference type="RefSeq" id="WP_265048749.1">
    <property type="nucleotide sequence ID" value="NZ_CP100390.1"/>
</dbReference>
<proteinExistence type="predicted"/>
<organism evidence="1 2">
    <name type="scientific">Alkalimarinus alittae</name>
    <dbReference type="NCBI Taxonomy" id="2961619"/>
    <lineage>
        <taxon>Bacteria</taxon>
        <taxon>Pseudomonadati</taxon>
        <taxon>Pseudomonadota</taxon>
        <taxon>Gammaproteobacteria</taxon>
        <taxon>Alteromonadales</taxon>
        <taxon>Alteromonadaceae</taxon>
        <taxon>Alkalimarinus</taxon>
    </lineage>
</organism>
<protein>
    <submittedName>
        <fullName evidence="1">Uncharacterized protein</fullName>
    </submittedName>
</protein>
<accession>A0ABY6N5F5</accession>
<dbReference type="Proteomes" id="UP001163739">
    <property type="component" value="Chromosome"/>
</dbReference>
<dbReference type="EMBL" id="CP100390">
    <property type="protein sequence ID" value="UZE97270.1"/>
    <property type="molecule type" value="Genomic_DNA"/>
</dbReference>
<keyword evidence="2" id="KW-1185">Reference proteome</keyword>
<evidence type="ECO:0000313" key="2">
    <source>
        <dbReference type="Proteomes" id="UP001163739"/>
    </source>
</evidence>
<reference evidence="1" key="1">
    <citation type="submission" date="2022-06" db="EMBL/GenBank/DDBJ databases">
        <title>Alkalimarinus sp. nov., isolated from gut of a Alitta virens.</title>
        <authorList>
            <person name="Yang A.I."/>
            <person name="Shin N.-R."/>
        </authorList>
    </citation>
    <scope>NUCLEOTIDE SEQUENCE</scope>
    <source>
        <strain evidence="1">A2M4</strain>
    </source>
</reference>
<evidence type="ECO:0000313" key="1">
    <source>
        <dbReference type="EMBL" id="UZE97270.1"/>
    </source>
</evidence>